<evidence type="ECO:0000256" key="3">
    <source>
        <dbReference type="ARBA" id="ARBA00023163"/>
    </source>
</evidence>
<dbReference type="EMBL" id="SJPQ01000003">
    <property type="protein sequence ID" value="TWT87231.1"/>
    <property type="molecule type" value="Genomic_DNA"/>
</dbReference>
<dbReference type="GO" id="GO:0000976">
    <property type="term" value="F:transcription cis-regulatory region binding"/>
    <property type="evidence" value="ECO:0007669"/>
    <property type="project" value="TreeGrafter"/>
</dbReference>
<keyword evidence="3" id="KW-0804">Transcription</keyword>
<dbReference type="Gene3D" id="3.40.50.2300">
    <property type="match status" value="2"/>
</dbReference>
<dbReference type="SUPFAM" id="SSF46689">
    <property type="entry name" value="Homeodomain-like"/>
    <property type="match status" value="1"/>
</dbReference>
<dbReference type="InterPro" id="IPR018060">
    <property type="entry name" value="HTH_AraC"/>
</dbReference>
<organism evidence="5 6">
    <name type="scientific">Pseudobythopirellula maris</name>
    <dbReference type="NCBI Taxonomy" id="2527991"/>
    <lineage>
        <taxon>Bacteria</taxon>
        <taxon>Pseudomonadati</taxon>
        <taxon>Planctomycetota</taxon>
        <taxon>Planctomycetia</taxon>
        <taxon>Pirellulales</taxon>
        <taxon>Lacipirellulaceae</taxon>
        <taxon>Pseudobythopirellula</taxon>
    </lineage>
</organism>
<evidence type="ECO:0000313" key="5">
    <source>
        <dbReference type="EMBL" id="TWT87231.1"/>
    </source>
</evidence>
<dbReference type="Pfam" id="PF13377">
    <property type="entry name" value="Peripla_BP_3"/>
    <property type="match status" value="1"/>
</dbReference>
<evidence type="ECO:0000313" key="6">
    <source>
        <dbReference type="Proteomes" id="UP000315440"/>
    </source>
</evidence>
<dbReference type="Proteomes" id="UP000315440">
    <property type="component" value="Unassembled WGS sequence"/>
</dbReference>
<dbReference type="OrthoDB" id="9795616at2"/>
<dbReference type="SUPFAM" id="SSF53822">
    <property type="entry name" value="Periplasmic binding protein-like I"/>
    <property type="match status" value="1"/>
</dbReference>
<dbReference type="InterPro" id="IPR028082">
    <property type="entry name" value="Peripla_BP_I"/>
</dbReference>
<name>A0A5C5ZKC1_9BACT</name>
<evidence type="ECO:0000259" key="4">
    <source>
        <dbReference type="PROSITE" id="PS01124"/>
    </source>
</evidence>
<dbReference type="InterPro" id="IPR046335">
    <property type="entry name" value="LacI/GalR-like_sensor"/>
</dbReference>
<keyword evidence="2" id="KW-0238">DNA-binding</keyword>
<proteinExistence type="predicted"/>
<dbReference type="PANTHER" id="PTHR30146:SF24">
    <property type="entry name" value="XYLOSE OPERON REGULATORY PROTEIN"/>
    <property type="match status" value="1"/>
</dbReference>
<dbReference type="InterPro" id="IPR009057">
    <property type="entry name" value="Homeodomain-like_sf"/>
</dbReference>
<dbReference type="PROSITE" id="PS01124">
    <property type="entry name" value="HTH_ARAC_FAMILY_2"/>
    <property type="match status" value="1"/>
</dbReference>
<dbReference type="SMART" id="SM00342">
    <property type="entry name" value="HTH_ARAC"/>
    <property type="match status" value="1"/>
</dbReference>
<keyword evidence="6" id="KW-1185">Reference proteome</keyword>
<protein>
    <submittedName>
        <fullName evidence="5">Xylose operon regulatory protein</fullName>
    </submittedName>
</protein>
<dbReference type="RefSeq" id="WP_146401196.1">
    <property type="nucleotide sequence ID" value="NZ_SJPQ01000003.1"/>
</dbReference>
<evidence type="ECO:0000256" key="1">
    <source>
        <dbReference type="ARBA" id="ARBA00023015"/>
    </source>
</evidence>
<dbReference type="CDD" id="cd01543">
    <property type="entry name" value="PBP1_XylR"/>
    <property type="match status" value="1"/>
</dbReference>
<dbReference type="Pfam" id="PF12833">
    <property type="entry name" value="HTH_18"/>
    <property type="match status" value="1"/>
</dbReference>
<reference evidence="5 6" key="1">
    <citation type="submission" date="2019-02" db="EMBL/GenBank/DDBJ databases">
        <title>Deep-cultivation of Planctomycetes and their phenomic and genomic characterization uncovers novel biology.</title>
        <authorList>
            <person name="Wiegand S."/>
            <person name="Jogler M."/>
            <person name="Boedeker C."/>
            <person name="Pinto D."/>
            <person name="Vollmers J."/>
            <person name="Rivas-Marin E."/>
            <person name="Kohn T."/>
            <person name="Peeters S.H."/>
            <person name="Heuer A."/>
            <person name="Rast P."/>
            <person name="Oberbeckmann S."/>
            <person name="Bunk B."/>
            <person name="Jeske O."/>
            <person name="Meyerdierks A."/>
            <person name="Storesund J.E."/>
            <person name="Kallscheuer N."/>
            <person name="Luecker S."/>
            <person name="Lage O.M."/>
            <person name="Pohl T."/>
            <person name="Merkel B.J."/>
            <person name="Hornburger P."/>
            <person name="Mueller R.-W."/>
            <person name="Bruemmer F."/>
            <person name="Labrenz M."/>
            <person name="Spormann A.M."/>
            <person name="Op Den Camp H."/>
            <person name="Overmann J."/>
            <person name="Amann R."/>
            <person name="Jetten M.S.M."/>
            <person name="Mascher T."/>
            <person name="Medema M.H."/>
            <person name="Devos D.P."/>
            <person name="Kaster A.-K."/>
            <person name="Ovreas L."/>
            <person name="Rohde M."/>
            <person name="Galperin M.Y."/>
            <person name="Jogler C."/>
        </authorList>
    </citation>
    <scope>NUCLEOTIDE SEQUENCE [LARGE SCALE GENOMIC DNA]</scope>
    <source>
        <strain evidence="5 6">Mal64</strain>
    </source>
</reference>
<dbReference type="Gene3D" id="1.10.10.60">
    <property type="entry name" value="Homeodomain-like"/>
    <property type="match status" value="1"/>
</dbReference>
<dbReference type="AlphaFoldDB" id="A0A5C5ZKC1"/>
<evidence type="ECO:0000256" key="2">
    <source>
        <dbReference type="ARBA" id="ARBA00023125"/>
    </source>
</evidence>
<dbReference type="PANTHER" id="PTHR30146">
    <property type="entry name" value="LACI-RELATED TRANSCRIPTIONAL REPRESSOR"/>
    <property type="match status" value="1"/>
</dbReference>
<gene>
    <name evidence="5" type="primary">xylR_7</name>
    <name evidence="5" type="ORF">Mal64_27690</name>
</gene>
<comment type="caution">
    <text evidence="5">The sequence shown here is derived from an EMBL/GenBank/DDBJ whole genome shotgun (WGS) entry which is preliminary data.</text>
</comment>
<accession>A0A5C5ZKC1</accession>
<feature type="domain" description="HTH araC/xylS-type" evidence="4">
    <location>
        <begin position="299"/>
        <end position="397"/>
    </location>
</feature>
<keyword evidence="1" id="KW-0805">Transcription regulation</keyword>
<sequence>MAANTNGETPRRTEFFNKDSRQIAVLIETDTSVGCSVIRGIANYAKQVGDWHLLIDPRDHEHRSALPDGWNGDGIIAGISSRLQFKQVNARNTPLVNVDDRFEDLPGMASVVTDENALAELALSHLLDRGFRHFGYFAPPSTQYSKKRGQAFITAVQQAGHKCNEYRPGYRAGRKISWGEQQRRVTRWLRSLEQPVAVLAVDSLHARQLSEICHATGIRVPDDIAILAGDTNELFCEVSTPPLSSVIVASEKIGHDAAELLDRMMGGESPPDEVIRVKPRGITSRQSTDLLAIDDPAIVDALWFIRKHAHRGIVVGDILREVPISRRYLEIQFQKYLGRSPGREIRRVQLERGKELLGRQELSITEIATACGFANSTRFGVAFKKYTLKTPYRYREELLAGQKIAPVSI</sequence>
<dbReference type="GO" id="GO:0003700">
    <property type="term" value="F:DNA-binding transcription factor activity"/>
    <property type="evidence" value="ECO:0007669"/>
    <property type="project" value="InterPro"/>
</dbReference>